<dbReference type="NCBIfam" id="NF047356">
    <property type="entry name" value="RNA_bind_RnpM"/>
    <property type="match status" value="1"/>
</dbReference>
<dbReference type="InterPro" id="IPR035931">
    <property type="entry name" value="YlxR-like_sf"/>
</dbReference>
<evidence type="ECO:0000313" key="2">
    <source>
        <dbReference type="EMBL" id="APC48594.1"/>
    </source>
</evidence>
<accession>A0AAC9NLC8</accession>
<dbReference type="PANTHER" id="PTHR34215:SF1">
    <property type="entry name" value="YLXR DOMAIN-CONTAINING PROTEIN"/>
    <property type="match status" value="1"/>
</dbReference>
<organism evidence="2 3">
    <name type="scientific">Virgibacillus halodenitrificans</name>
    <name type="common">Bacillus halodenitrificans</name>
    <dbReference type="NCBI Taxonomy" id="1482"/>
    <lineage>
        <taxon>Bacteria</taxon>
        <taxon>Bacillati</taxon>
        <taxon>Bacillota</taxon>
        <taxon>Bacilli</taxon>
        <taxon>Bacillales</taxon>
        <taxon>Bacillaceae</taxon>
        <taxon>Virgibacillus</taxon>
    </lineage>
</organism>
<sequence>MNKKRKVPERKCVVTNETKPKKELIRIVRNKEGEVFVDPSGKKNGRGAYLTLDIDVIDKAEKSNILNRQLNAEVSSTIYEELKQLAVGSSHAK</sequence>
<dbReference type="SUPFAM" id="SSF64376">
    <property type="entry name" value="YlxR-like"/>
    <property type="match status" value="1"/>
</dbReference>
<dbReference type="KEGG" id="vhl:BME96_10560"/>
<dbReference type="CDD" id="cd00279">
    <property type="entry name" value="YlxR"/>
    <property type="match status" value="1"/>
</dbReference>
<evidence type="ECO:0000259" key="1">
    <source>
        <dbReference type="Pfam" id="PF04296"/>
    </source>
</evidence>
<dbReference type="InterPro" id="IPR007393">
    <property type="entry name" value="YlxR_dom"/>
</dbReference>
<dbReference type="Pfam" id="PF04296">
    <property type="entry name" value="YlxR"/>
    <property type="match status" value="1"/>
</dbReference>
<feature type="domain" description="YlxR" evidence="1">
    <location>
        <begin position="10"/>
        <end position="84"/>
    </location>
</feature>
<dbReference type="Proteomes" id="UP000182945">
    <property type="component" value="Chromosome"/>
</dbReference>
<reference evidence="2 3" key="1">
    <citation type="submission" date="2016-11" db="EMBL/GenBank/DDBJ databases">
        <title>Complete genome sequencing of Virgibacillus halodenitrificans PDB-F2.</title>
        <authorList>
            <person name="Sun Z."/>
            <person name="Zhou Y."/>
            <person name="Li H."/>
        </authorList>
    </citation>
    <scope>NUCLEOTIDE SEQUENCE [LARGE SCALE GENOMIC DNA]</scope>
    <source>
        <strain evidence="2 3">PDB-F2</strain>
    </source>
</reference>
<proteinExistence type="predicted"/>
<dbReference type="AlphaFoldDB" id="A0AAC9NLC8"/>
<evidence type="ECO:0000313" key="3">
    <source>
        <dbReference type="Proteomes" id="UP000182945"/>
    </source>
</evidence>
<gene>
    <name evidence="2" type="ORF">BME96_10560</name>
</gene>
<name>A0AAC9NLC8_VIRHA</name>
<dbReference type="PANTHER" id="PTHR34215">
    <property type="entry name" value="BLL0784 PROTEIN"/>
    <property type="match status" value="1"/>
</dbReference>
<dbReference type="InterPro" id="IPR037465">
    <property type="entry name" value="YlxR"/>
</dbReference>
<dbReference type="RefSeq" id="WP_060680145.1">
    <property type="nucleotide sequence ID" value="NZ_CP017962.1"/>
</dbReference>
<dbReference type="GeneID" id="71514836"/>
<dbReference type="Gene3D" id="3.30.1230.10">
    <property type="entry name" value="YlxR-like"/>
    <property type="match status" value="1"/>
</dbReference>
<protein>
    <submittedName>
        <fullName evidence="2">RNA-binding protein</fullName>
    </submittedName>
</protein>
<dbReference type="EMBL" id="CP017962">
    <property type="protein sequence ID" value="APC48594.1"/>
    <property type="molecule type" value="Genomic_DNA"/>
</dbReference>